<dbReference type="Proteomes" id="UP000593567">
    <property type="component" value="Unassembled WGS sequence"/>
</dbReference>
<gene>
    <name evidence="1" type="ORF">EB796_020007</name>
</gene>
<protein>
    <submittedName>
        <fullName evidence="1">Uncharacterized protein</fullName>
    </submittedName>
</protein>
<accession>A0A7J7J8K0</accession>
<evidence type="ECO:0000313" key="2">
    <source>
        <dbReference type="Proteomes" id="UP000593567"/>
    </source>
</evidence>
<evidence type="ECO:0000313" key="1">
    <source>
        <dbReference type="EMBL" id="KAF6021688.1"/>
    </source>
</evidence>
<proteinExistence type="predicted"/>
<keyword evidence="2" id="KW-1185">Reference proteome</keyword>
<sequence length="135" mass="15093">MITMPETYLMTKSSLRNEHVIAVRMGDTLYQQSLGILATGCPQNLQEIEKNCRNLCIKVKPLLDESCNTRCSVTHSVKEVQDSEAIIEAMMSQLKDRDNLMTGINQYATKQNPTENSAELATPTLFILIGLKCVI</sequence>
<organism evidence="1 2">
    <name type="scientific">Bugula neritina</name>
    <name type="common">Brown bryozoan</name>
    <name type="synonym">Sertularia neritina</name>
    <dbReference type="NCBI Taxonomy" id="10212"/>
    <lineage>
        <taxon>Eukaryota</taxon>
        <taxon>Metazoa</taxon>
        <taxon>Spiralia</taxon>
        <taxon>Lophotrochozoa</taxon>
        <taxon>Bryozoa</taxon>
        <taxon>Gymnolaemata</taxon>
        <taxon>Cheilostomatida</taxon>
        <taxon>Flustrina</taxon>
        <taxon>Buguloidea</taxon>
        <taxon>Bugulidae</taxon>
        <taxon>Bugula</taxon>
    </lineage>
</organism>
<dbReference type="EMBL" id="VXIV02002980">
    <property type="protein sequence ID" value="KAF6021688.1"/>
    <property type="molecule type" value="Genomic_DNA"/>
</dbReference>
<name>A0A7J7J8K0_BUGNE</name>
<comment type="caution">
    <text evidence="1">The sequence shown here is derived from an EMBL/GenBank/DDBJ whole genome shotgun (WGS) entry which is preliminary data.</text>
</comment>
<dbReference type="AlphaFoldDB" id="A0A7J7J8K0"/>
<reference evidence="1" key="1">
    <citation type="submission" date="2020-06" db="EMBL/GenBank/DDBJ databases">
        <title>Draft genome of Bugula neritina, a colonial animal packing powerful symbionts and potential medicines.</title>
        <authorList>
            <person name="Rayko M."/>
        </authorList>
    </citation>
    <scope>NUCLEOTIDE SEQUENCE [LARGE SCALE GENOMIC DNA]</scope>
    <source>
        <strain evidence="1">Kwan_BN1</strain>
    </source>
</reference>